<gene>
    <name evidence="2" type="ORF">QO001_004533</name>
</gene>
<sequence>MRIAVAAAAFLAFASCAQAEEVAYFAIYYQGADQITLNAQATPIPVPAVGSAIEVSDQGRGLRGYVRSVSHEVQRTSGPVPFRFYILKVEIDPTVPARATGPRGFRR</sequence>
<feature type="chain" id="PRO_5042520706" evidence="1">
    <location>
        <begin position="20"/>
        <end position="107"/>
    </location>
</feature>
<organism evidence="2 3">
    <name type="scientific">Methylobacterium brachiatum</name>
    <dbReference type="NCBI Taxonomy" id="269660"/>
    <lineage>
        <taxon>Bacteria</taxon>
        <taxon>Pseudomonadati</taxon>
        <taxon>Pseudomonadota</taxon>
        <taxon>Alphaproteobacteria</taxon>
        <taxon>Hyphomicrobiales</taxon>
        <taxon>Methylobacteriaceae</taxon>
        <taxon>Methylobacterium</taxon>
    </lineage>
</organism>
<evidence type="ECO:0000313" key="2">
    <source>
        <dbReference type="EMBL" id="MDQ0545589.1"/>
    </source>
</evidence>
<accession>A0AAJ1TVI8</accession>
<dbReference type="Proteomes" id="UP001223420">
    <property type="component" value="Unassembled WGS sequence"/>
</dbReference>
<dbReference type="AlphaFoldDB" id="A0AAJ1TVI8"/>
<protein>
    <submittedName>
        <fullName evidence="2">Uncharacterized protein</fullName>
    </submittedName>
</protein>
<evidence type="ECO:0000256" key="1">
    <source>
        <dbReference type="SAM" id="SignalP"/>
    </source>
</evidence>
<comment type="caution">
    <text evidence="2">The sequence shown here is derived from an EMBL/GenBank/DDBJ whole genome shotgun (WGS) entry which is preliminary data.</text>
</comment>
<reference evidence="2" key="1">
    <citation type="submission" date="2023-07" db="EMBL/GenBank/DDBJ databases">
        <title>Genomic Encyclopedia of Type Strains, Phase IV (KMG-IV): sequencing the most valuable type-strain genomes for metagenomic binning, comparative biology and taxonomic classification.</title>
        <authorList>
            <person name="Goeker M."/>
        </authorList>
    </citation>
    <scope>NUCLEOTIDE SEQUENCE</scope>
    <source>
        <strain evidence="2">DSM 19569</strain>
    </source>
</reference>
<keyword evidence="1" id="KW-0732">Signal</keyword>
<evidence type="ECO:0000313" key="3">
    <source>
        <dbReference type="Proteomes" id="UP001223420"/>
    </source>
</evidence>
<dbReference type="EMBL" id="JAUSWL010000009">
    <property type="protein sequence ID" value="MDQ0545589.1"/>
    <property type="molecule type" value="Genomic_DNA"/>
</dbReference>
<name>A0AAJ1TVI8_9HYPH</name>
<proteinExistence type="predicted"/>
<dbReference type="PROSITE" id="PS51257">
    <property type="entry name" value="PROKAR_LIPOPROTEIN"/>
    <property type="match status" value="1"/>
</dbReference>
<feature type="signal peptide" evidence="1">
    <location>
        <begin position="1"/>
        <end position="19"/>
    </location>
</feature>